<dbReference type="InterPro" id="IPR038112">
    <property type="entry name" value="Receptor_IA-2_ectodomain_sf"/>
</dbReference>
<feature type="region of interest" description="Disordered" evidence="1">
    <location>
        <begin position="1416"/>
        <end position="1532"/>
    </location>
</feature>
<sequence>MEKRETFVQAVSKELVGEFLQFVQLDKKNIEIIHAITSVILASVSVINESENYEALLECAVILNGILYALPESERRLRSSIQALCVRWWEKGLPAKEDMGKTAFVMLLRRSLETKAVHVCRIWRVHQALYCFDYDSEESREIKDMLLECFINVSYIRKEETIENDCIQDLMFHGIHLPRRSPVHSKVRETRNSEVRSNAALLFIEAFPVRDPNFHAEEMDSEIQKQFEELYFWKICPMEHILVRLETESRPVSRRLVSLIFNSFLPVNQPEEVWCERCVTLIQMNPAAARRFYQYAHEHTACTNIAKLIHVIRHCLNACIQRALREHQEDQEEREKENMSVLDKTLSVNDVGSMAGLLEIIVILWKSIHGSLENNKEAKVYTVNKFASVLPEYLKVFKDDRCKIPLFMLMSFLPSSTVPPFSCGVISTLRSQEEGAADKSYCTLLDCLCSWGQVGHVLELIDDWLPGEQPQAKNKHKVQIQDTHPVKPELALVYMEYLLTHPKNRECLLSAPRRKLCQLLKALELSKTDLESLLGSPGGKPPNFSESAALQAFSLHCRLSVHLENKTYLTVCKDVVMVGLGDLKFQIQLLQWSLTIMQTVKGFFYVSLLLGILKELTGSSLIQKRDSDEEVTVLFDTVQKVFQKMLECMARSFKKQPEEGLRLLYSVQTHLHEFITTVQTWHKDSPVHRGMLSTLIAAPVVEISHHLRKVSDVEELTPPVCLSDLPPFSRCLIGIIMKSSSVIRSFLSELKACVTSGDIEGIVCLTAVLHIILVIEKGKFRSSEVKEALATVHRKLKTFMEITLEEDSLESDSQGSFPFTVALETECSRMTAALDLWETSGKDEIQAETLAVRGSGFQEGRSLTRITASDKSHPTISCPPIAYVPGDGDAATQGVQGNGVIVDGVFGRCQKVPALDISRYEVSPVALQHLRVTLQALSRTVEYDTGSSLVVITPRFRPWLRSGPDVLVAPVTPSFRPVQRLVLGAVEDRSLQKEELGRQGGWCGTQGDGAGRTFDSPKEACLFSLRKRHRLGGYEVHFVLPYELCGTNMAEDLHAHGAGAVFEVNMEEPMELGWLWFPAAENMIWSSAWNEMCCGQLVTALDTSMIRKNSFLVGITRSQQADILGLQSLKKLTPDGVESEGFTWQDDNTQRIMAQELAGLPRTHPQLTETSNPARTSQQNMDTERQYSLEDDVALAKTLQRYLPYLEALSQTTASNVHRGIEREKLPAKDEAPFPENILSYVAHKSTLTYPPMTRLQNPEAFPQRTFSRLQPDQLSPKVDSSMDRQHLMAALGTYVARIPPVPAREGDPGPRYILRSPSRAPRPLSALAAPQKWLMPPGDPQETLSTGNGVLVPSLLKDLRRQQTDAEDRAPAGLEGMADVIAATAERQGSRAWEDANPDSAEVSHLSVQFGDLLQDHGSPLLPGEQSLEKSFPTEIKKSEKPVASLSSEEEDVGVENVKSQTYSKDLSEKPNEEPRATGLGGLQSWDPGALQEVQSPQEGAQFPPGGGLQLEARPAKGEEPGYIVTGSNPLSPEKGKQLMEDVARLLQVPPSIFEDIDVLGPAVTFKVSANVRNVTTADVARATDPKFLVFLRPGP</sequence>
<dbReference type="STRING" id="885580.ENSFDAP00000008432"/>
<evidence type="ECO:0000259" key="2">
    <source>
        <dbReference type="Pfam" id="PF11548"/>
    </source>
</evidence>
<dbReference type="GO" id="GO:0000796">
    <property type="term" value="C:condensin complex"/>
    <property type="evidence" value="ECO:0007669"/>
    <property type="project" value="TreeGrafter"/>
</dbReference>
<gene>
    <name evidence="3" type="ORF">H920_01290</name>
</gene>
<dbReference type="SMART" id="SM01305">
    <property type="entry name" value="RESP18"/>
    <property type="match status" value="2"/>
</dbReference>
<proteinExistence type="predicted"/>
<feature type="domain" description="Protein-tyrosine phosphatase receptor IA-2 ectodomain" evidence="2">
    <location>
        <begin position="1520"/>
        <end position="1586"/>
    </location>
</feature>
<dbReference type="PANTHER" id="PTHR16199:SF4">
    <property type="entry name" value="CONDENSIN-2 COMPLEX SUBUNIT G2"/>
    <property type="match status" value="1"/>
</dbReference>
<evidence type="ECO:0000313" key="4">
    <source>
        <dbReference type="Proteomes" id="UP000028990"/>
    </source>
</evidence>
<feature type="compositionally biased region" description="Basic and acidic residues" evidence="1">
    <location>
        <begin position="1467"/>
        <end position="1477"/>
    </location>
</feature>
<dbReference type="Pfam" id="PF11548">
    <property type="entry name" value="Receptor_IA-2"/>
    <property type="match status" value="1"/>
</dbReference>
<dbReference type="InterPro" id="IPR021613">
    <property type="entry name" value="Receptor_IA-2_dom"/>
</dbReference>
<dbReference type="Proteomes" id="UP000028990">
    <property type="component" value="Unassembled WGS sequence"/>
</dbReference>
<name>A0A091E3N0_FUKDA</name>
<dbReference type="GO" id="GO:0000070">
    <property type="term" value="P:mitotic sister chromatid segregation"/>
    <property type="evidence" value="ECO:0007669"/>
    <property type="project" value="TreeGrafter"/>
</dbReference>
<dbReference type="Gene3D" id="3.30.70.2470">
    <property type="entry name" value="Protein-tyrosine phosphatase receptor IA-2 ectodomain"/>
    <property type="match status" value="1"/>
</dbReference>
<evidence type="ECO:0000256" key="1">
    <source>
        <dbReference type="SAM" id="MobiDB-lite"/>
    </source>
</evidence>
<dbReference type="EMBL" id="KN120969">
    <property type="protein sequence ID" value="KFO37308.1"/>
    <property type="molecule type" value="Genomic_DNA"/>
</dbReference>
<organism evidence="3 4">
    <name type="scientific">Fukomys damarensis</name>
    <name type="common">Damaraland mole rat</name>
    <name type="synonym">Cryptomys damarensis</name>
    <dbReference type="NCBI Taxonomy" id="885580"/>
    <lineage>
        <taxon>Eukaryota</taxon>
        <taxon>Metazoa</taxon>
        <taxon>Chordata</taxon>
        <taxon>Craniata</taxon>
        <taxon>Vertebrata</taxon>
        <taxon>Euteleostomi</taxon>
        <taxon>Mammalia</taxon>
        <taxon>Eutheria</taxon>
        <taxon>Euarchontoglires</taxon>
        <taxon>Glires</taxon>
        <taxon>Rodentia</taxon>
        <taxon>Hystricomorpha</taxon>
        <taxon>Bathyergidae</taxon>
        <taxon>Fukomys</taxon>
    </lineage>
</organism>
<dbReference type="PANTHER" id="PTHR16199">
    <property type="entry name" value="CONDENSIN-2 COMPLEX SUBUNIT G2"/>
    <property type="match status" value="1"/>
</dbReference>
<accession>A0A091E3N0</accession>
<keyword evidence="4" id="KW-1185">Reference proteome</keyword>
<reference evidence="3 4" key="1">
    <citation type="submission" date="2013-11" db="EMBL/GenBank/DDBJ databases">
        <title>The Damaraland mole rat (Fukomys damarensis) genome and evolution of African mole rats.</title>
        <authorList>
            <person name="Gladyshev V.N."/>
            <person name="Fang X."/>
        </authorList>
    </citation>
    <scope>NUCLEOTIDE SEQUENCE [LARGE SCALE GENOMIC DNA]</scope>
    <source>
        <tissue evidence="3">Liver</tissue>
    </source>
</reference>
<protein>
    <submittedName>
        <fullName evidence="3">Condensin-2 complex subunit G2</fullName>
    </submittedName>
</protein>
<evidence type="ECO:0000313" key="3">
    <source>
        <dbReference type="EMBL" id="KFO37308.1"/>
    </source>
</evidence>
<dbReference type="eggNOG" id="KOG1949">
    <property type="taxonomic scope" value="Eukaryota"/>
</dbReference>
<dbReference type="GO" id="GO:0005634">
    <property type="term" value="C:nucleus"/>
    <property type="evidence" value="ECO:0007669"/>
    <property type="project" value="TreeGrafter"/>
</dbReference>